<feature type="signal peptide" evidence="2">
    <location>
        <begin position="1"/>
        <end position="39"/>
    </location>
</feature>
<gene>
    <name evidence="4" type="ORF">FHS27_002952</name>
</gene>
<organism evidence="4 5">
    <name type="scientific">Aporhodopirellula rubra</name>
    <dbReference type="NCBI Taxonomy" id="980271"/>
    <lineage>
        <taxon>Bacteria</taxon>
        <taxon>Pseudomonadati</taxon>
        <taxon>Planctomycetota</taxon>
        <taxon>Planctomycetia</taxon>
        <taxon>Pirellulales</taxon>
        <taxon>Pirellulaceae</taxon>
        <taxon>Aporhodopirellula</taxon>
    </lineage>
</organism>
<dbReference type="AlphaFoldDB" id="A0A7W5DZY8"/>
<feature type="domain" description="Peptidase C-terminal archaeal/bacterial" evidence="3">
    <location>
        <begin position="161"/>
        <end position="238"/>
    </location>
</feature>
<feature type="region of interest" description="Disordered" evidence="1">
    <location>
        <begin position="787"/>
        <end position="839"/>
    </location>
</feature>
<name>A0A7W5DZY8_9BACT</name>
<feature type="compositionally biased region" description="Pro residues" evidence="1">
    <location>
        <begin position="814"/>
        <end position="825"/>
    </location>
</feature>
<sequence length="839" mass="91684">MRMISLGLLFRRPLLQRPVATATLLAAAFSLGLFSPAMAAFPIVTYHQPLGVTRGGEATVVLHGDRLSDAREVLFDQPGIEVLECKPIDNKSVELKVKTEATLSPGMYSFRVVTASGATNLRFLSVGTMPTVDEVEPNNDFASPQEIAMNHTVEGNVDREDVDCYRVSLKAGQKLTVEIEGIRHRWSLNNRDILDPYIAILDEKRFEVAVSDDSMLFQQDGVCSYTPEEDGQYTILVRDSSFLGQRNICRYRLHVGSFPRPTTVIPSGGVQGEVLKAKLIDIDGTITDATVQLPTDLITAKNSAASPTQPYPVITEDASGISPSPNWIRVGNLPIVTEVEPNNDHRNAPECTVPALLCGVIGEPGDFDCFAFNCKKGEKYLVKLYARETLRSPLDGVMNVFDDNGKTIKSSDDSGGKLDGFFDFTAASDSKHTIRIYDHLRGGSPLHNYLIEVSRLEPSFSIDLKELRRDEAMIVPVPVGGNGAMMVQVKRDQFNEEISLALEGLPEGVTAQTFPIPAGRVEIPVVFTAAADAKITGAFFDILGEGKRGDEVVSADLQQYHKIVLGQNRRAMLEHSTPKAVMAVCDAMPFTIELVQPKTPVLRRGSKELVVRIERNEGFENAVYLKTLYNPPGVGVNNSRKIDKGQTEVHIPITANQNAAMGTWPMVMQVSYGTKLGTQTVATAPIMLDVEDSVFDFKFPRAAAETGSETPLSITMEKIRDIKGEMEVQLVGLPNGVTCDAASQKVTLESTTVTFPLKIAADAKTGLHKTLNVQTRISRDGETMIQTNGTGEIRIDKPVVKKTPAAEPEKKAAPPQPKTDAPPKPLSRLEQLRQEKESS</sequence>
<evidence type="ECO:0000256" key="1">
    <source>
        <dbReference type="SAM" id="MobiDB-lite"/>
    </source>
</evidence>
<comment type="caution">
    <text evidence="4">The sequence shown here is derived from an EMBL/GenBank/DDBJ whole genome shotgun (WGS) entry which is preliminary data.</text>
</comment>
<dbReference type="RefSeq" id="WP_184305515.1">
    <property type="nucleotide sequence ID" value="NZ_JACHXU010000009.1"/>
</dbReference>
<dbReference type="InterPro" id="IPR007280">
    <property type="entry name" value="Peptidase_C_arc/bac"/>
</dbReference>
<dbReference type="Gene3D" id="2.60.120.380">
    <property type="match status" value="2"/>
</dbReference>
<dbReference type="Pfam" id="PF04151">
    <property type="entry name" value="PPC"/>
    <property type="match status" value="1"/>
</dbReference>
<dbReference type="Proteomes" id="UP000536179">
    <property type="component" value="Unassembled WGS sequence"/>
</dbReference>
<protein>
    <recommendedName>
        <fullName evidence="3">Peptidase C-terminal archaeal/bacterial domain-containing protein</fullName>
    </recommendedName>
</protein>
<dbReference type="EMBL" id="JACHXU010000009">
    <property type="protein sequence ID" value="MBB3207133.1"/>
    <property type="molecule type" value="Genomic_DNA"/>
</dbReference>
<keyword evidence="5" id="KW-1185">Reference proteome</keyword>
<evidence type="ECO:0000259" key="3">
    <source>
        <dbReference type="Pfam" id="PF04151"/>
    </source>
</evidence>
<proteinExistence type="predicted"/>
<evidence type="ECO:0000313" key="5">
    <source>
        <dbReference type="Proteomes" id="UP000536179"/>
    </source>
</evidence>
<accession>A0A7W5DZY8</accession>
<feature type="chain" id="PRO_5031239579" description="Peptidase C-terminal archaeal/bacterial domain-containing protein" evidence="2">
    <location>
        <begin position="40"/>
        <end position="839"/>
    </location>
</feature>
<feature type="compositionally biased region" description="Basic and acidic residues" evidence="1">
    <location>
        <begin position="830"/>
        <end position="839"/>
    </location>
</feature>
<evidence type="ECO:0000313" key="4">
    <source>
        <dbReference type="EMBL" id="MBB3207133.1"/>
    </source>
</evidence>
<keyword evidence="2" id="KW-0732">Signal</keyword>
<evidence type="ECO:0000256" key="2">
    <source>
        <dbReference type="SAM" id="SignalP"/>
    </source>
</evidence>
<reference evidence="4 5" key="1">
    <citation type="submission" date="2020-08" db="EMBL/GenBank/DDBJ databases">
        <title>Genomic Encyclopedia of Type Strains, Phase III (KMG-III): the genomes of soil and plant-associated and newly described type strains.</title>
        <authorList>
            <person name="Whitman W."/>
        </authorList>
    </citation>
    <scope>NUCLEOTIDE SEQUENCE [LARGE SCALE GENOMIC DNA]</scope>
    <source>
        <strain evidence="4 5">CECT 8075</strain>
    </source>
</reference>